<organism evidence="1 2">
    <name type="scientific">Paramecium primaurelia</name>
    <dbReference type="NCBI Taxonomy" id="5886"/>
    <lineage>
        <taxon>Eukaryota</taxon>
        <taxon>Sar</taxon>
        <taxon>Alveolata</taxon>
        <taxon>Ciliophora</taxon>
        <taxon>Intramacronucleata</taxon>
        <taxon>Oligohymenophorea</taxon>
        <taxon>Peniculida</taxon>
        <taxon>Parameciidae</taxon>
        <taxon>Paramecium</taxon>
    </lineage>
</organism>
<dbReference type="Proteomes" id="UP000688137">
    <property type="component" value="Unassembled WGS sequence"/>
</dbReference>
<accession>A0A8S1NPB0</accession>
<evidence type="ECO:0000313" key="1">
    <source>
        <dbReference type="EMBL" id="CAD8094102.1"/>
    </source>
</evidence>
<sequence length="63" mass="7337">MDKTVSLQAEKDLCTQYFDDGKCLKVYLKYKTAIGIFKIIQVRKTICENSSFTLEQYLSECKD</sequence>
<proteinExistence type="predicted"/>
<reference evidence="1" key="1">
    <citation type="submission" date="2021-01" db="EMBL/GenBank/DDBJ databases">
        <authorList>
            <consortium name="Genoscope - CEA"/>
            <person name="William W."/>
        </authorList>
    </citation>
    <scope>NUCLEOTIDE SEQUENCE</scope>
</reference>
<name>A0A8S1NPB0_PARPR</name>
<evidence type="ECO:0000313" key="2">
    <source>
        <dbReference type="Proteomes" id="UP000688137"/>
    </source>
</evidence>
<gene>
    <name evidence="1" type="ORF">PPRIM_AZ9-3.1.T0950001</name>
</gene>
<dbReference type="EMBL" id="CAJJDM010000098">
    <property type="protein sequence ID" value="CAD8094102.1"/>
    <property type="molecule type" value="Genomic_DNA"/>
</dbReference>
<keyword evidence="2" id="KW-1185">Reference proteome</keyword>
<protein>
    <submittedName>
        <fullName evidence="1">Uncharacterized protein</fullName>
    </submittedName>
</protein>
<dbReference type="AlphaFoldDB" id="A0A8S1NPB0"/>
<comment type="caution">
    <text evidence="1">The sequence shown here is derived from an EMBL/GenBank/DDBJ whole genome shotgun (WGS) entry which is preliminary data.</text>
</comment>